<protein>
    <submittedName>
        <fullName evidence="1">Uncharacterized protein</fullName>
    </submittedName>
</protein>
<dbReference type="Proteomes" id="UP000593562">
    <property type="component" value="Unassembled WGS sequence"/>
</dbReference>
<dbReference type="AlphaFoldDB" id="A0A7J7DD59"/>
<dbReference type="InParanoid" id="A0A7J7DD59"/>
<gene>
    <name evidence="1" type="ORF">HS088_TW08G00900</name>
</gene>
<organism evidence="1 2">
    <name type="scientific">Tripterygium wilfordii</name>
    <name type="common">Thunder God vine</name>
    <dbReference type="NCBI Taxonomy" id="458696"/>
    <lineage>
        <taxon>Eukaryota</taxon>
        <taxon>Viridiplantae</taxon>
        <taxon>Streptophyta</taxon>
        <taxon>Embryophyta</taxon>
        <taxon>Tracheophyta</taxon>
        <taxon>Spermatophyta</taxon>
        <taxon>Magnoliopsida</taxon>
        <taxon>eudicotyledons</taxon>
        <taxon>Gunneridae</taxon>
        <taxon>Pentapetalae</taxon>
        <taxon>rosids</taxon>
        <taxon>fabids</taxon>
        <taxon>Celastrales</taxon>
        <taxon>Celastraceae</taxon>
        <taxon>Tripterygium</taxon>
    </lineage>
</organism>
<name>A0A7J7DD59_TRIWF</name>
<keyword evidence="2" id="KW-1185">Reference proteome</keyword>
<comment type="caution">
    <text evidence="1">The sequence shown here is derived from an EMBL/GenBank/DDBJ whole genome shotgun (WGS) entry which is preliminary data.</text>
</comment>
<dbReference type="EMBL" id="JAAARO010000008">
    <property type="protein sequence ID" value="KAF5744300.1"/>
    <property type="molecule type" value="Genomic_DNA"/>
</dbReference>
<accession>A0A7J7DD59</accession>
<proteinExistence type="predicted"/>
<sequence>MENIAMSGIQMGSCYLIEQDLRLHLQLWKASTKLSQVCKSAVGVMHFLILFFCNLHVSFTAKSNITEFRDSVSFCKTRLLSAFQHHVHYLSKIIIIMIIIAQCKCCFESYPGLLNL</sequence>
<evidence type="ECO:0000313" key="2">
    <source>
        <dbReference type="Proteomes" id="UP000593562"/>
    </source>
</evidence>
<evidence type="ECO:0000313" key="1">
    <source>
        <dbReference type="EMBL" id="KAF5744300.1"/>
    </source>
</evidence>
<reference evidence="1 2" key="1">
    <citation type="journal article" date="2020" name="Nat. Commun.">
        <title>Genome of Tripterygium wilfordii and identification of cytochrome P450 involved in triptolide biosynthesis.</title>
        <authorList>
            <person name="Tu L."/>
            <person name="Su P."/>
            <person name="Zhang Z."/>
            <person name="Gao L."/>
            <person name="Wang J."/>
            <person name="Hu T."/>
            <person name="Zhou J."/>
            <person name="Zhang Y."/>
            <person name="Zhao Y."/>
            <person name="Liu Y."/>
            <person name="Song Y."/>
            <person name="Tong Y."/>
            <person name="Lu Y."/>
            <person name="Yang J."/>
            <person name="Xu C."/>
            <person name="Jia M."/>
            <person name="Peters R.J."/>
            <person name="Huang L."/>
            <person name="Gao W."/>
        </authorList>
    </citation>
    <scope>NUCLEOTIDE SEQUENCE [LARGE SCALE GENOMIC DNA]</scope>
    <source>
        <strain evidence="2">cv. XIE 37</strain>
        <tissue evidence="1">Leaf</tissue>
    </source>
</reference>